<dbReference type="EMBL" id="DQFB01000003">
    <property type="protein sequence ID" value="HCQ40397.1"/>
    <property type="molecule type" value="Genomic_DNA"/>
</dbReference>
<dbReference type="GO" id="GO:0140359">
    <property type="term" value="F:ABC-type transporter activity"/>
    <property type="evidence" value="ECO:0007669"/>
    <property type="project" value="InterPro"/>
</dbReference>
<proteinExistence type="predicted"/>
<feature type="transmembrane region" description="Helical" evidence="1">
    <location>
        <begin position="95"/>
        <end position="124"/>
    </location>
</feature>
<sequence length="727" mass="79347">MKLNLIKRIAKKEFLGYINSALAYTVIVPFLLLSIFIYTRTALVGGEASLRPYFELLPWFLLLLAPALSMKLLTDEHRSETLELLFAHPISELEIVLGKFFGALSFYVIILLTTMGLPLTLVAYSRPDIGQIAGQYIGALFIGATFLSIGIAASAYVKNAISSFLLSAATGFVLIIIGLDFVTQMLPFPFSRIAAELSVLTHGENIARGLLDIRDVFYFLTITGLFLAAAVTKLSERKTVENPAEKRKLNFAFGLIAGIGIVSNILLSSYPIRLDITQARLFTLSIGTKQTIRNLPDIVTITVYQSRELPAQIQLVARDITDLLKDYEKLSRNVKTQVVYPDNPQAASEAQQAGIREIQFNSVGSGKFEVQAGVLGIAVRYGDKTESIPFVSDSSDLEYQLTRRIRKLTNEKEQTIGIMQGGYSQNQVLNEFLSTQYQVKTISEGDASAVKDLSALLVIDDGSSQNQSTASATLKEYLGSGGKALVMISGVNVSQQTLSAQVSTSPMLGVLKDYGITVNTDLVYDLQLSETLAFGGQGGQRYLAQYPYWLRALPADTNFSPLATVKSISLGWPSSVTLETKDGVTQKKLLTTGPNAGKTEGSFNISPQAVGSLRPNAKEVTLAALAEKGDTRLVVIGSNTLADDQFLGNNRDNVAFLSNTIDYLATDKDLAAIPSKSSGRAVFEFKSPTDILFVQYGNLLIPPVVVIGFAVYYLRRRKLLTQRTYVK</sequence>
<name>A0A656PQ18_UNCKA</name>
<accession>A0A656PQ18</accession>
<feature type="transmembrane region" description="Helical" evidence="1">
    <location>
        <begin position="56"/>
        <end position="74"/>
    </location>
</feature>
<keyword evidence="1" id="KW-1133">Transmembrane helix</keyword>
<keyword evidence="1" id="KW-0472">Membrane</keyword>
<feature type="transmembrane region" description="Helical" evidence="1">
    <location>
        <begin position="136"/>
        <end position="157"/>
    </location>
</feature>
<organism evidence="4 5">
    <name type="scientific">candidate division WWE3 bacterium</name>
    <dbReference type="NCBI Taxonomy" id="2053526"/>
    <lineage>
        <taxon>Bacteria</taxon>
        <taxon>Katanobacteria</taxon>
    </lineage>
</organism>
<feature type="transmembrane region" description="Helical" evidence="1">
    <location>
        <begin position="21"/>
        <end position="44"/>
    </location>
</feature>
<gene>
    <name evidence="4" type="ORF">DIU24_01650</name>
</gene>
<feature type="domain" description="ABC-type uncharacterised transport system" evidence="2">
    <location>
        <begin position="414"/>
        <end position="660"/>
    </location>
</feature>
<dbReference type="Pfam" id="PF23357">
    <property type="entry name" value="DUF7088"/>
    <property type="match status" value="1"/>
</dbReference>
<dbReference type="PANTHER" id="PTHR43471">
    <property type="entry name" value="ABC TRANSPORTER PERMEASE"/>
    <property type="match status" value="1"/>
</dbReference>
<feature type="transmembrane region" description="Helical" evidence="1">
    <location>
        <begin position="164"/>
        <end position="182"/>
    </location>
</feature>
<dbReference type="Pfam" id="PF09822">
    <property type="entry name" value="ABC_transp_aux"/>
    <property type="match status" value="1"/>
</dbReference>
<protein>
    <submittedName>
        <fullName evidence="4">Uncharacterized protein</fullName>
    </submittedName>
</protein>
<evidence type="ECO:0000259" key="2">
    <source>
        <dbReference type="Pfam" id="PF09822"/>
    </source>
</evidence>
<feature type="domain" description="DUF7088" evidence="3">
    <location>
        <begin position="279"/>
        <end position="377"/>
    </location>
</feature>
<evidence type="ECO:0000313" key="5">
    <source>
        <dbReference type="Proteomes" id="UP000262056"/>
    </source>
</evidence>
<keyword evidence="1" id="KW-0812">Transmembrane</keyword>
<evidence type="ECO:0000259" key="3">
    <source>
        <dbReference type="Pfam" id="PF23357"/>
    </source>
</evidence>
<evidence type="ECO:0000256" key="1">
    <source>
        <dbReference type="SAM" id="Phobius"/>
    </source>
</evidence>
<dbReference type="Pfam" id="PF12679">
    <property type="entry name" value="ABC2_membrane_2"/>
    <property type="match status" value="1"/>
</dbReference>
<dbReference type="InterPro" id="IPR019196">
    <property type="entry name" value="ABC_transp_unknown"/>
</dbReference>
<feature type="transmembrane region" description="Helical" evidence="1">
    <location>
        <begin position="693"/>
        <end position="714"/>
    </location>
</feature>
<evidence type="ECO:0000313" key="4">
    <source>
        <dbReference type="EMBL" id="HCQ40397.1"/>
    </source>
</evidence>
<dbReference type="GO" id="GO:0005886">
    <property type="term" value="C:plasma membrane"/>
    <property type="evidence" value="ECO:0007669"/>
    <property type="project" value="UniProtKB-SubCell"/>
</dbReference>
<feature type="transmembrane region" description="Helical" evidence="1">
    <location>
        <begin position="216"/>
        <end position="232"/>
    </location>
</feature>
<comment type="caution">
    <text evidence="4">The sequence shown here is derived from an EMBL/GenBank/DDBJ whole genome shotgun (WGS) entry which is preliminary data.</text>
</comment>
<dbReference type="AlphaFoldDB" id="A0A656PQ18"/>
<dbReference type="Proteomes" id="UP000262056">
    <property type="component" value="Unassembled WGS sequence"/>
</dbReference>
<dbReference type="InterPro" id="IPR055396">
    <property type="entry name" value="DUF7088"/>
</dbReference>
<feature type="transmembrane region" description="Helical" evidence="1">
    <location>
        <begin position="252"/>
        <end position="272"/>
    </location>
</feature>
<reference evidence="4 5" key="1">
    <citation type="journal article" date="2018" name="Nat. Biotechnol.">
        <title>A standardized bacterial taxonomy based on genome phylogeny substantially revises the tree of life.</title>
        <authorList>
            <person name="Parks D.H."/>
            <person name="Chuvochina M."/>
            <person name="Waite D.W."/>
            <person name="Rinke C."/>
            <person name="Skarshewski A."/>
            <person name="Chaumeil P.A."/>
            <person name="Hugenholtz P."/>
        </authorList>
    </citation>
    <scope>NUCLEOTIDE SEQUENCE [LARGE SCALE GENOMIC DNA]</scope>
    <source>
        <strain evidence="4">UBA12021</strain>
    </source>
</reference>